<evidence type="ECO:0000313" key="2">
    <source>
        <dbReference type="EMBL" id="TQV93464.1"/>
    </source>
</evidence>
<comment type="caution">
    <text evidence="2">The sequence shown here is derived from an EMBL/GenBank/DDBJ whole genome shotgun (WGS) entry which is preliminary data.</text>
</comment>
<reference evidence="2 3" key="1">
    <citation type="journal article" date="2019" name="Appl. Microbiol. Biotechnol.">
        <title>Genome sequence of Isaria javanica and comparative genome analysis insights into family S53 peptidase evolution in fungal entomopathogens.</title>
        <authorList>
            <person name="Lin R."/>
            <person name="Zhang X."/>
            <person name="Xin B."/>
            <person name="Zou M."/>
            <person name="Gao Y."/>
            <person name="Qin F."/>
            <person name="Hu Q."/>
            <person name="Xie B."/>
            <person name="Cheng X."/>
        </authorList>
    </citation>
    <scope>NUCLEOTIDE SEQUENCE [LARGE SCALE GENOMIC DNA]</scope>
    <source>
        <strain evidence="2 3">IJ1G</strain>
    </source>
</reference>
<accession>A0A545UVH0</accession>
<protein>
    <submittedName>
        <fullName evidence="2">Uncharacterized protein</fullName>
    </submittedName>
</protein>
<dbReference type="PANTHER" id="PTHR40788:SF2">
    <property type="entry name" value="CLR5 DOMAIN-CONTAINING PROTEIN"/>
    <property type="match status" value="1"/>
</dbReference>
<keyword evidence="3" id="KW-1185">Reference proteome</keyword>
<sequence length="255" mass="28974">MTDVGRLAEPSGGKFAYPVGKRRTRETVKALWSAELHLDAVWTKIDEQVRCQAPALQGTAVYRFLSKPRMLRRTAEWVEIAPAPTSDQKAMERDLDALILPLSNVFLNHSEEKSQAFKTQPKIKTKTRGVPSVAPAATHEAPEPEDPDPQPTFRVDARTLKVFRTIFYDPDVTSTPGSVIWIDFLHAMVSTGFRAEKLYGSVWHFSPTKLDVERSIHFHEPHPKGKLSFEVARRYGRRLTRAYGWSGSMFILRDK</sequence>
<organism evidence="2 3">
    <name type="scientific">Cordyceps javanica</name>
    <dbReference type="NCBI Taxonomy" id="43265"/>
    <lineage>
        <taxon>Eukaryota</taxon>
        <taxon>Fungi</taxon>
        <taxon>Dikarya</taxon>
        <taxon>Ascomycota</taxon>
        <taxon>Pezizomycotina</taxon>
        <taxon>Sordariomycetes</taxon>
        <taxon>Hypocreomycetidae</taxon>
        <taxon>Hypocreales</taxon>
        <taxon>Cordycipitaceae</taxon>
        <taxon>Cordyceps</taxon>
    </lineage>
</organism>
<gene>
    <name evidence="2" type="ORF">IF1G_08042</name>
</gene>
<dbReference type="Proteomes" id="UP000315783">
    <property type="component" value="Unassembled WGS sequence"/>
</dbReference>
<dbReference type="PANTHER" id="PTHR40788">
    <property type="entry name" value="CLR5 DOMAIN-CONTAINING PROTEIN-RELATED"/>
    <property type="match status" value="1"/>
</dbReference>
<dbReference type="EMBL" id="SPUK01000012">
    <property type="protein sequence ID" value="TQV93464.1"/>
    <property type="molecule type" value="Genomic_DNA"/>
</dbReference>
<name>A0A545UVH0_9HYPO</name>
<evidence type="ECO:0000256" key="1">
    <source>
        <dbReference type="SAM" id="MobiDB-lite"/>
    </source>
</evidence>
<proteinExistence type="predicted"/>
<dbReference type="STRING" id="43265.A0A545UVH0"/>
<dbReference type="AlphaFoldDB" id="A0A545UVH0"/>
<evidence type="ECO:0000313" key="3">
    <source>
        <dbReference type="Proteomes" id="UP000315783"/>
    </source>
</evidence>
<feature type="region of interest" description="Disordered" evidence="1">
    <location>
        <begin position="116"/>
        <end position="153"/>
    </location>
</feature>